<dbReference type="Proteomes" id="UP000233837">
    <property type="component" value="Unassembled WGS sequence"/>
</dbReference>
<name>A0A2I0WBU5_9ASPA</name>
<protein>
    <submittedName>
        <fullName evidence="2">Uncharacterized protein</fullName>
    </submittedName>
</protein>
<evidence type="ECO:0000313" key="3">
    <source>
        <dbReference type="Proteomes" id="UP000233837"/>
    </source>
</evidence>
<feature type="compositionally biased region" description="Basic and acidic residues" evidence="1">
    <location>
        <begin position="10"/>
        <end position="19"/>
    </location>
</feature>
<feature type="region of interest" description="Disordered" evidence="1">
    <location>
        <begin position="1"/>
        <end position="27"/>
    </location>
</feature>
<sequence>MNQIKPQARINEEGKKEGKSSPFTKDSTFSQAWTAVGGFLDGSDSNTQAQTFEQQAANLGKQFRAVSGSNSGFLRGWTAGNFCWDHWTAGRWPWTTVLSGLEEKTASASIQEFLDIK</sequence>
<proteinExistence type="predicted"/>
<reference evidence="2 3" key="1">
    <citation type="journal article" date="2016" name="Sci. Rep.">
        <title>The Dendrobium catenatum Lindl. genome sequence provides insights into polysaccharide synthase, floral development and adaptive evolution.</title>
        <authorList>
            <person name="Zhang G.Q."/>
            <person name="Xu Q."/>
            <person name="Bian C."/>
            <person name="Tsai W.C."/>
            <person name="Yeh C.M."/>
            <person name="Liu K.W."/>
            <person name="Yoshida K."/>
            <person name="Zhang L.S."/>
            <person name="Chang S.B."/>
            <person name="Chen F."/>
            <person name="Shi Y."/>
            <person name="Su Y.Y."/>
            <person name="Zhang Y.Q."/>
            <person name="Chen L.J."/>
            <person name="Yin Y."/>
            <person name="Lin M."/>
            <person name="Huang H."/>
            <person name="Deng H."/>
            <person name="Wang Z.W."/>
            <person name="Zhu S.L."/>
            <person name="Zhao X."/>
            <person name="Deng C."/>
            <person name="Niu S.C."/>
            <person name="Huang J."/>
            <person name="Wang M."/>
            <person name="Liu G.H."/>
            <person name="Yang H.J."/>
            <person name="Xiao X.J."/>
            <person name="Hsiao Y.Y."/>
            <person name="Wu W.L."/>
            <person name="Chen Y.Y."/>
            <person name="Mitsuda N."/>
            <person name="Ohme-Takagi M."/>
            <person name="Luo Y.B."/>
            <person name="Van de Peer Y."/>
            <person name="Liu Z.J."/>
        </authorList>
    </citation>
    <scope>NUCLEOTIDE SEQUENCE [LARGE SCALE GENOMIC DNA]</scope>
    <source>
        <tissue evidence="2">The whole plant</tissue>
    </source>
</reference>
<accession>A0A2I0WBU5</accession>
<evidence type="ECO:0000256" key="1">
    <source>
        <dbReference type="SAM" id="MobiDB-lite"/>
    </source>
</evidence>
<keyword evidence="3" id="KW-1185">Reference proteome</keyword>
<dbReference type="AlphaFoldDB" id="A0A2I0WBU5"/>
<evidence type="ECO:0000313" key="2">
    <source>
        <dbReference type="EMBL" id="PKU73128.1"/>
    </source>
</evidence>
<organism evidence="2 3">
    <name type="scientific">Dendrobium catenatum</name>
    <dbReference type="NCBI Taxonomy" id="906689"/>
    <lineage>
        <taxon>Eukaryota</taxon>
        <taxon>Viridiplantae</taxon>
        <taxon>Streptophyta</taxon>
        <taxon>Embryophyta</taxon>
        <taxon>Tracheophyta</taxon>
        <taxon>Spermatophyta</taxon>
        <taxon>Magnoliopsida</taxon>
        <taxon>Liliopsida</taxon>
        <taxon>Asparagales</taxon>
        <taxon>Orchidaceae</taxon>
        <taxon>Epidendroideae</taxon>
        <taxon>Malaxideae</taxon>
        <taxon>Dendrobiinae</taxon>
        <taxon>Dendrobium</taxon>
    </lineage>
</organism>
<dbReference type="EMBL" id="KZ502784">
    <property type="protein sequence ID" value="PKU73128.1"/>
    <property type="molecule type" value="Genomic_DNA"/>
</dbReference>
<gene>
    <name evidence="2" type="ORF">MA16_Dca016195</name>
</gene>
<reference evidence="2 3" key="2">
    <citation type="journal article" date="2017" name="Nature">
        <title>The Apostasia genome and the evolution of orchids.</title>
        <authorList>
            <person name="Zhang G.Q."/>
            <person name="Liu K.W."/>
            <person name="Li Z."/>
            <person name="Lohaus R."/>
            <person name="Hsiao Y.Y."/>
            <person name="Niu S.C."/>
            <person name="Wang J.Y."/>
            <person name="Lin Y.C."/>
            <person name="Xu Q."/>
            <person name="Chen L.J."/>
            <person name="Yoshida K."/>
            <person name="Fujiwara S."/>
            <person name="Wang Z.W."/>
            <person name="Zhang Y.Q."/>
            <person name="Mitsuda N."/>
            <person name="Wang M."/>
            <person name="Liu G.H."/>
            <person name="Pecoraro L."/>
            <person name="Huang H.X."/>
            <person name="Xiao X.J."/>
            <person name="Lin M."/>
            <person name="Wu X.Y."/>
            <person name="Wu W.L."/>
            <person name="Chen Y.Y."/>
            <person name="Chang S.B."/>
            <person name="Sakamoto S."/>
            <person name="Ohme-Takagi M."/>
            <person name="Yagi M."/>
            <person name="Zeng S.J."/>
            <person name="Shen C.Y."/>
            <person name="Yeh C.M."/>
            <person name="Luo Y.B."/>
            <person name="Tsai W.C."/>
            <person name="Van de Peer Y."/>
            <person name="Liu Z.J."/>
        </authorList>
    </citation>
    <scope>NUCLEOTIDE SEQUENCE [LARGE SCALE GENOMIC DNA]</scope>
    <source>
        <tissue evidence="2">The whole plant</tissue>
    </source>
</reference>